<comment type="caution">
    <text evidence="1">The sequence shown here is derived from an EMBL/GenBank/DDBJ whole genome shotgun (WGS) entry which is preliminary data.</text>
</comment>
<protein>
    <submittedName>
        <fullName evidence="1">Uncharacterized protein</fullName>
    </submittedName>
</protein>
<dbReference type="RefSeq" id="WP_154205886.1">
    <property type="nucleotide sequence ID" value="NZ_WJYN01000001.1"/>
</dbReference>
<reference evidence="1 2" key="1">
    <citation type="submission" date="2019-11" db="EMBL/GenBank/DDBJ databases">
        <title>Phenotypic characterization of an OXA-22 and OXA-60 co-producing Ralstonia pickettii clinical strain.</title>
        <authorList>
            <person name="He F."/>
        </authorList>
    </citation>
    <scope>NUCLEOTIDE SEQUENCE [LARGE SCALE GENOMIC DNA]</scope>
    <source>
        <strain evidence="1 2">PSLESD1</strain>
    </source>
</reference>
<dbReference type="AlphaFoldDB" id="A0A7X2HL73"/>
<name>A0A7X2HL73_RALPI</name>
<accession>A0A7X2HL73</accession>
<gene>
    <name evidence="1" type="ORF">GJQ57_04605</name>
</gene>
<dbReference type="EMBL" id="WJYN01000001">
    <property type="protein sequence ID" value="MRS97934.1"/>
    <property type="molecule type" value="Genomic_DNA"/>
</dbReference>
<dbReference type="Proteomes" id="UP000441032">
    <property type="component" value="Unassembled WGS sequence"/>
</dbReference>
<evidence type="ECO:0000313" key="1">
    <source>
        <dbReference type="EMBL" id="MRS97934.1"/>
    </source>
</evidence>
<evidence type="ECO:0000313" key="2">
    <source>
        <dbReference type="Proteomes" id="UP000441032"/>
    </source>
</evidence>
<sequence length="129" mass="14437">MATPTIDTILKTRGIDAAYKAACQRIREQQAHIDELHGSRFFEVRVLKDGTRKLWPTTEAAISRTFDVDDFDCEPPSDFFYCDESGQLHTVNLAKHDLVDADGDMPSGRASYDLIANGRVVGHVVPEDR</sequence>
<proteinExistence type="predicted"/>
<organism evidence="1 2">
    <name type="scientific">Ralstonia pickettii</name>
    <name type="common">Burkholderia pickettii</name>
    <dbReference type="NCBI Taxonomy" id="329"/>
    <lineage>
        <taxon>Bacteria</taxon>
        <taxon>Pseudomonadati</taxon>
        <taxon>Pseudomonadota</taxon>
        <taxon>Betaproteobacteria</taxon>
        <taxon>Burkholderiales</taxon>
        <taxon>Burkholderiaceae</taxon>
        <taxon>Ralstonia</taxon>
    </lineage>
</organism>